<dbReference type="Proteomes" id="UP001278766">
    <property type="component" value="Unassembled WGS sequence"/>
</dbReference>
<feature type="compositionally biased region" description="Low complexity" evidence="1">
    <location>
        <begin position="40"/>
        <end position="59"/>
    </location>
</feature>
<accession>A0AAE0H7C1</accession>
<reference evidence="2" key="2">
    <citation type="submission" date="2023-06" db="EMBL/GenBank/DDBJ databases">
        <authorList>
            <consortium name="Lawrence Berkeley National Laboratory"/>
            <person name="Haridas S."/>
            <person name="Hensen N."/>
            <person name="Bonometti L."/>
            <person name="Westerberg I."/>
            <person name="Brannstrom I.O."/>
            <person name="Guillou S."/>
            <person name="Cros-Aarteil S."/>
            <person name="Calhoun S."/>
            <person name="Kuo A."/>
            <person name="Mondo S."/>
            <person name="Pangilinan J."/>
            <person name="Riley R."/>
            <person name="Labutti K."/>
            <person name="Andreopoulos B."/>
            <person name="Lipzen A."/>
            <person name="Chen C."/>
            <person name="Yanf M."/>
            <person name="Daum C."/>
            <person name="Ng V."/>
            <person name="Clum A."/>
            <person name="Steindorff A."/>
            <person name="Ohm R."/>
            <person name="Martin F."/>
            <person name="Silar P."/>
            <person name="Natvig D."/>
            <person name="Lalanne C."/>
            <person name="Gautier V."/>
            <person name="Ament-Velasquez S.L."/>
            <person name="Kruys A."/>
            <person name="Hutchinson M.I."/>
            <person name="Powell A.J."/>
            <person name="Barry K."/>
            <person name="Miller A.N."/>
            <person name="Grigoriev I.V."/>
            <person name="Debuchy R."/>
            <person name="Gladieux P."/>
            <person name="Thoren M.H."/>
            <person name="Johannesson H."/>
        </authorList>
    </citation>
    <scope>NUCLEOTIDE SEQUENCE</scope>
    <source>
        <strain evidence="2">CBS 168.71</strain>
    </source>
</reference>
<gene>
    <name evidence="2" type="ORF">B0H64DRAFT_451718</name>
</gene>
<feature type="region of interest" description="Disordered" evidence="1">
    <location>
        <begin position="1"/>
        <end position="93"/>
    </location>
</feature>
<sequence>MLTRVTPIPRQGSGAAANGSANRQQAGQGTQKAGETSGHTAPNRPTTSSSTTNTAAARPQPSRSNTSTAVRHNSFMPKERVAKLNGEADNRARQAPAIEDALNKYKAAIDAEVKAKAAYMKDLKQTESDPYMTGRDWMSAGQASAEHANAWEKAAESSRSLHEALKRAMGAHN</sequence>
<evidence type="ECO:0000313" key="3">
    <source>
        <dbReference type="Proteomes" id="UP001278766"/>
    </source>
</evidence>
<evidence type="ECO:0000313" key="2">
    <source>
        <dbReference type="EMBL" id="KAK3291045.1"/>
    </source>
</evidence>
<dbReference type="EMBL" id="JAUEPN010000011">
    <property type="protein sequence ID" value="KAK3291045.1"/>
    <property type="molecule type" value="Genomic_DNA"/>
</dbReference>
<name>A0AAE0H7C1_9PEZI</name>
<dbReference type="GeneID" id="87844123"/>
<feature type="compositionally biased region" description="Polar residues" evidence="1">
    <location>
        <begin position="61"/>
        <end position="71"/>
    </location>
</feature>
<dbReference type="AlphaFoldDB" id="A0AAE0H7C1"/>
<reference evidence="2" key="1">
    <citation type="journal article" date="2023" name="Mol. Phylogenet. Evol.">
        <title>Genome-scale phylogeny and comparative genomics of the fungal order Sordariales.</title>
        <authorList>
            <person name="Hensen N."/>
            <person name="Bonometti L."/>
            <person name="Westerberg I."/>
            <person name="Brannstrom I.O."/>
            <person name="Guillou S."/>
            <person name="Cros-Aarteil S."/>
            <person name="Calhoun S."/>
            <person name="Haridas S."/>
            <person name="Kuo A."/>
            <person name="Mondo S."/>
            <person name="Pangilinan J."/>
            <person name="Riley R."/>
            <person name="LaButti K."/>
            <person name="Andreopoulos B."/>
            <person name="Lipzen A."/>
            <person name="Chen C."/>
            <person name="Yan M."/>
            <person name="Daum C."/>
            <person name="Ng V."/>
            <person name="Clum A."/>
            <person name="Steindorff A."/>
            <person name="Ohm R.A."/>
            <person name="Martin F."/>
            <person name="Silar P."/>
            <person name="Natvig D.O."/>
            <person name="Lalanne C."/>
            <person name="Gautier V."/>
            <person name="Ament-Velasquez S.L."/>
            <person name="Kruys A."/>
            <person name="Hutchinson M.I."/>
            <person name="Powell A.J."/>
            <person name="Barry K."/>
            <person name="Miller A.N."/>
            <person name="Grigoriev I.V."/>
            <person name="Debuchy R."/>
            <person name="Gladieux P."/>
            <person name="Hiltunen Thoren M."/>
            <person name="Johannesson H."/>
        </authorList>
    </citation>
    <scope>NUCLEOTIDE SEQUENCE</scope>
    <source>
        <strain evidence="2">CBS 168.71</strain>
    </source>
</reference>
<feature type="compositionally biased region" description="Polar residues" evidence="1">
    <location>
        <begin position="30"/>
        <end position="39"/>
    </location>
</feature>
<protein>
    <submittedName>
        <fullName evidence="2">Uncharacterized protein</fullName>
    </submittedName>
</protein>
<feature type="compositionally biased region" description="Low complexity" evidence="1">
    <location>
        <begin position="10"/>
        <end position="29"/>
    </location>
</feature>
<comment type="caution">
    <text evidence="2">The sequence shown here is derived from an EMBL/GenBank/DDBJ whole genome shotgun (WGS) entry which is preliminary data.</text>
</comment>
<keyword evidence="3" id="KW-1185">Reference proteome</keyword>
<evidence type="ECO:0000256" key="1">
    <source>
        <dbReference type="SAM" id="MobiDB-lite"/>
    </source>
</evidence>
<feature type="compositionally biased region" description="Basic and acidic residues" evidence="1">
    <location>
        <begin position="77"/>
        <end position="92"/>
    </location>
</feature>
<proteinExistence type="predicted"/>
<organism evidence="2 3">
    <name type="scientific">Chaetomium fimeti</name>
    <dbReference type="NCBI Taxonomy" id="1854472"/>
    <lineage>
        <taxon>Eukaryota</taxon>
        <taxon>Fungi</taxon>
        <taxon>Dikarya</taxon>
        <taxon>Ascomycota</taxon>
        <taxon>Pezizomycotina</taxon>
        <taxon>Sordariomycetes</taxon>
        <taxon>Sordariomycetidae</taxon>
        <taxon>Sordariales</taxon>
        <taxon>Chaetomiaceae</taxon>
        <taxon>Chaetomium</taxon>
    </lineage>
</organism>
<dbReference type="RefSeq" id="XP_062654559.1">
    <property type="nucleotide sequence ID" value="XM_062807175.1"/>
</dbReference>